<accession>A0ABP6P3C4</accession>
<proteinExistence type="predicted"/>
<keyword evidence="1" id="KW-1133">Transmembrane helix</keyword>
<keyword evidence="1" id="KW-0812">Transmembrane</keyword>
<reference evidence="4" key="1">
    <citation type="journal article" date="2019" name="Int. J. Syst. Evol. Microbiol.">
        <title>The Global Catalogue of Microorganisms (GCM) 10K type strain sequencing project: providing services to taxonomists for standard genome sequencing and annotation.</title>
        <authorList>
            <consortium name="The Broad Institute Genomics Platform"/>
            <consortium name="The Broad Institute Genome Sequencing Center for Infectious Disease"/>
            <person name="Wu L."/>
            <person name="Ma J."/>
        </authorList>
    </citation>
    <scope>NUCLEOTIDE SEQUENCE [LARGE SCALE GENOMIC DNA]</scope>
    <source>
        <strain evidence="4">JCM 9373</strain>
    </source>
</reference>
<protein>
    <recommendedName>
        <fullName evidence="2">TadE-like domain-containing protein</fullName>
    </recommendedName>
</protein>
<gene>
    <name evidence="3" type="ORF">GCM10010466_65980</name>
</gene>
<dbReference type="Pfam" id="PF07811">
    <property type="entry name" value="TadE"/>
    <property type="match status" value="1"/>
</dbReference>
<feature type="domain" description="TadE-like" evidence="2">
    <location>
        <begin position="33"/>
        <end position="73"/>
    </location>
</feature>
<evidence type="ECO:0000313" key="3">
    <source>
        <dbReference type="EMBL" id="GAA3165977.1"/>
    </source>
</evidence>
<evidence type="ECO:0000256" key="1">
    <source>
        <dbReference type="SAM" id="Phobius"/>
    </source>
</evidence>
<keyword evidence="4" id="KW-1185">Reference proteome</keyword>
<feature type="transmembrane region" description="Helical" evidence="1">
    <location>
        <begin position="35"/>
        <end position="59"/>
    </location>
</feature>
<sequence length="154" mass="15623">MIRDRTRWSAAGRTVSSMGRTVVGRRGRAADRGAATVQAAVAFPAALLLVLLVVQFGVWRHAVHVAEVTAAEALAAARVRGAGAGGGQAKAALLLPQLGRSALRDPQVSVSRTAETAHAEVSGAAQAVVPFLELPVRVVVHGPVEGAGNAGGGR</sequence>
<keyword evidence="1" id="KW-0472">Membrane</keyword>
<dbReference type="InterPro" id="IPR012495">
    <property type="entry name" value="TadE-like_dom"/>
</dbReference>
<name>A0ABP6P3C4_9ACTN</name>
<dbReference type="EMBL" id="BAAAUT010000094">
    <property type="protein sequence ID" value="GAA3165977.1"/>
    <property type="molecule type" value="Genomic_DNA"/>
</dbReference>
<dbReference type="Proteomes" id="UP001500320">
    <property type="component" value="Unassembled WGS sequence"/>
</dbReference>
<organism evidence="3 4">
    <name type="scientific">Planomonospora alba</name>
    <dbReference type="NCBI Taxonomy" id="161354"/>
    <lineage>
        <taxon>Bacteria</taxon>
        <taxon>Bacillati</taxon>
        <taxon>Actinomycetota</taxon>
        <taxon>Actinomycetes</taxon>
        <taxon>Streptosporangiales</taxon>
        <taxon>Streptosporangiaceae</taxon>
        <taxon>Planomonospora</taxon>
    </lineage>
</organism>
<comment type="caution">
    <text evidence="3">The sequence shown here is derived from an EMBL/GenBank/DDBJ whole genome shotgun (WGS) entry which is preliminary data.</text>
</comment>
<evidence type="ECO:0000259" key="2">
    <source>
        <dbReference type="Pfam" id="PF07811"/>
    </source>
</evidence>
<evidence type="ECO:0000313" key="4">
    <source>
        <dbReference type="Proteomes" id="UP001500320"/>
    </source>
</evidence>